<feature type="region of interest" description="Disordered" evidence="1">
    <location>
        <begin position="1"/>
        <end position="116"/>
    </location>
</feature>
<comment type="caution">
    <text evidence="2">The sequence shown here is derived from an EMBL/GenBank/DDBJ whole genome shotgun (WGS) entry which is preliminary data.</text>
</comment>
<gene>
    <name evidence="2" type="ORF">V5J35_003272</name>
</gene>
<reference evidence="2 3" key="1">
    <citation type="submission" date="2024-06" db="EMBL/GenBank/DDBJ databases">
        <title>Genomic Encyclopedia of Type Strains, Phase V (KMG-V): Genome sequencing to study the core and pangenomes of soil and plant-associated prokaryotes.</title>
        <authorList>
            <person name="Whitman W."/>
        </authorList>
    </citation>
    <scope>NUCLEOTIDE SEQUENCE [LARGE SCALE GENOMIC DNA]</scope>
    <source>
        <strain evidence="2 3">NE40</strain>
    </source>
</reference>
<evidence type="ECO:0000313" key="2">
    <source>
        <dbReference type="EMBL" id="MET4758080.1"/>
    </source>
</evidence>
<evidence type="ECO:0000313" key="3">
    <source>
        <dbReference type="Proteomes" id="UP001549366"/>
    </source>
</evidence>
<name>A0ABV2SK02_9GAMM</name>
<organism evidence="2 3">
    <name type="scientific">Endozoicomonas lisbonensis</name>
    <dbReference type="NCBI Taxonomy" id="3120522"/>
    <lineage>
        <taxon>Bacteria</taxon>
        <taxon>Pseudomonadati</taxon>
        <taxon>Pseudomonadota</taxon>
        <taxon>Gammaproteobacteria</taxon>
        <taxon>Oceanospirillales</taxon>
        <taxon>Endozoicomonadaceae</taxon>
        <taxon>Endozoicomonas</taxon>
    </lineage>
</organism>
<accession>A0ABV2SK02</accession>
<evidence type="ECO:0000256" key="1">
    <source>
        <dbReference type="SAM" id="MobiDB-lite"/>
    </source>
</evidence>
<sequence length="314" mass="33994">MPSGITPGSNVPTPPTTSGGGTGSADAAGVTGRVNGNSVAGVASPRRQLDGIPPNQTSGTSLRERSASQPGTPPPNQLSGSLSSESAREGSAAESPKEKQKRELEEARQARENNTLEQLEAEQEALLAEADEKYQKVEAHTVLGKAFAALDNPSGALKGVKVIIRLPGEDKPIRLIPPDKKALKGRDVVALTKMAKELLQQYNNTAFTGFNVGECNQRLSTIQEMLKDVGGKISEKGKPDNDWQKQLEDLQHRQSIIHVKQPAPVEGSEDEIRELTVERLGKEETEQLMKDLEMIEPEPTTLAGKFWRFLNHGR</sequence>
<protein>
    <submittedName>
        <fullName evidence="2">Uncharacterized protein</fullName>
    </submittedName>
</protein>
<keyword evidence="3" id="KW-1185">Reference proteome</keyword>
<feature type="compositionally biased region" description="Low complexity" evidence="1">
    <location>
        <begin position="1"/>
        <end position="11"/>
    </location>
</feature>
<proteinExistence type="predicted"/>
<dbReference type="Proteomes" id="UP001549366">
    <property type="component" value="Unassembled WGS sequence"/>
</dbReference>
<dbReference type="EMBL" id="JBEWTB010000002">
    <property type="protein sequence ID" value="MET4758080.1"/>
    <property type="molecule type" value="Genomic_DNA"/>
</dbReference>
<feature type="compositionally biased region" description="Basic and acidic residues" evidence="1">
    <location>
        <begin position="95"/>
        <end position="111"/>
    </location>
</feature>
<dbReference type="RefSeq" id="WP_354008187.1">
    <property type="nucleotide sequence ID" value="NZ_JBEWTA010000001.1"/>
</dbReference>
<feature type="compositionally biased region" description="Low complexity" evidence="1">
    <location>
        <begin position="78"/>
        <end position="94"/>
    </location>
</feature>